<dbReference type="Pfam" id="PF13456">
    <property type="entry name" value="RVT_3"/>
    <property type="match status" value="1"/>
</dbReference>
<dbReference type="GO" id="GO:0004523">
    <property type="term" value="F:RNA-DNA hybrid ribonuclease activity"/>
    <property type="evidence" value="ECO:0007669"/>
    <property type="project" value="InterPro"/>
</dbReference>
<dbReference type="OrthoDB" id="1112448at2759"/>
<accession>A0A6D2JIC3</accession>
<organism evidence="3 4">
    <name type="scientific">Microthlaspi erraticum</name>
    <dbReference type="NCBI Taxonomy" id="1685480"/>
    <lineage>
        <taxon>Eukaryota</taxon>
        <taxon>Viridiplantae</taxon>
        <taxon>Streptophyta</taxon>
        <taxon>Embryophyta</taxon>
        <taxon>Tracheophyta</taxon>
        <taxon>Spermatophyta</taxon>
        <taxon>Magnoliopsida</taxon>
        <taxon>eudicotyledons</taxon>
        <taxon>Gunneridae</taxon>
        <taxon>Pentapetalae</taxon>
        <taxon>rosids</taxon>
        <taxon>malvids</taxon>
        <taxon>Brassicales</taxon>
        <taxon>Brassicaceae</taxon>
        <taxon>Coluteocarpeae</taxon>
        <taxon>Microthlaspi</taxon>
    </lineage>
</organism>
<dbReference type="CDD" id="cd06222">
    <property type="entry name" value="RNase_H_like"/>
    <property type="match status" value="1"/>
</dbReference>
<reference evidence="3" key="1">
    <citation type="submission" date="2020-01" db="EMBL/GenBank/DDBJ databases">
        <authorList>
            <person name="Mishra B."/>
        </authorList>
    </citation>
    <scope>NUCLEOTIDE SEQUENCE [LARGE SCALE GENOMIC DNA]</scope>
</reference>
<comment type="caution">
    <text evidence="3">The sequence shown here is derived from an EMBL/GenBank/DDBJ whole genome shotgun (WGS) entry which is preliminary data.</text>
</comment>
<dbReference type="PANTHER" id="PTHR47074">
    <property type="entry name" value="BNAC02G40300D PROTEIN"/>
    <property type="match status" value="1"/>
</dbReference>
<evidence type="ECO:0000313" key="3">
    <source>
        <dbReference type="EMBL" id="CAA7038817.1"/>
    </source>
</evidence>
<feature type="region of interest" description="Disordered" evidence="1">
    <location>
        <begin position="91"/>
        <end position="113"/>
    </location>
</feature>
<evidence type="ECO:0000259" key="2">
    <source>
        <dbReference type="Pfam" id="PF13456"/>
    </source>
</evidence>
<dbReference type="Proteomes" id="UP000467841">
    <property type="component" value="Unassembled WGS sequence"/>
</dbReference>
<keyword evidence="4" id="KW-1185">Reference proteome</keyword>
<dbReference type="InterPro" id="IPR044730">
    <property type="entry name" value="RNase_H-like_dom_plant"/>
</dbReference>
<dbReference type="Gene3D" id="3.30.420.10">
    <property type="entry name" value="Ribonuclease H-like superfamily/Ribonuclease H"/>
    <property type="match status" value="1"/>
</dbReference>
<sequence>MVFECPEARQVWEQYDIPTIPGIFACNSLFSNLDYLMWRAKESGVQEEALRKYPWMIWFLCKARNEKVFDNTNIAAFDTLQHATAESTAWKNAQTSSITRDENNTSSPEAPNDETVVCLPRCQVDASWGTDSDYSGGGFVMDKEDGTRVYGATASNHALSPLHAEFSAMIWAMKFVLNLGITSMRFETDCMQLVKLIEEEEVWPSMASELDDYQFLRSYFDSIFLSFVPRLSNVHADCISKAARARGFLFTYVNSLIPNWLAHEACLLGMV</sequence>
<dbReference type="InterPro" id="IPR002156">
    <property type="entry name" value="RNaseH_domain"/>
</dbReference>
<name>A0A6D2JIC3_9BRAS</name>
<protein>
    <recommendedName>
        <fullName evidence="2">RNase H type-1 domain-containing protein</fullName>
    </recommendedName>
</protein>
<feature type="domain" description="RNase H type-1" evidence="2">
    <location>
        <begin position="124"/>
        <end position="243"/>
    </location>
</feature>
<dbReference type="AlphaFoldDB" id="A0A6D2JIC3"/>
<dbReference type="InterPro" id="IPR052929">
    <property type="entry name" value="RNase_H-like_EbsB-rel"/>
</dbReference>
<dbReference type="PANTHER" id="PTHR47074:SF11">
    <property type="entry name" value="REVERSE TRANSCRIPTASE-LIKE PROTEIN"/>
    <property type="match status" value="1"/>
</dbReference>
<dbReference type="InterPro" id="IPR036397">
    <property type="entry name" value="RNaseH_sf"/>
</dbReference>
<dbReference type="InterPro" id="IPR012337">
    <property type="entry name" value="RNaseH-like_sf"/>
</dbReference>
<feature type="compositionally biased region" description="Polar residues" evidence="1">
    <location>
        <begin position="91"/>
        <end position="109"/>
    </location>
</feature>
<evidence type="ECO:0000256" key="1">
    <source>
        <dbReference type="SAM" id="MobiDB-lite"/>
    </source>
</evidence>
<dbReference type="SUPFAM" id="SSF53098">
    <property type="entry name" value="Ribonuclease H-like"/>
    <property type="match status" value="1"/>
</dbReference>
<proteinExistence type="predicted"/>
<gene>
    <name evidence="3" type="ORF">MERR_LOCUS26052</name>
</gene>
<evidence type="ECO:0000313" key="4">
    <source>
        <dbReference type="Proteomes" id="UP000467841"/>
    </source>
</evidence>
<dbReference type="EMBL" id="CACVBM020001198">
    <property type="protein sequence ID" value="CAA7038817.1"/>
    <property type="molecule type" value="Genomic_DNA"/>
</dbReference>
<dbReference type="GO" id="GO:0003676">
    <property type="term" value="F:nucleic acid binding"/>
    <property type="evidence" value="ECO:0007669"/>
    <property type="project" value="InterPro"/>
</dbReference>